<feature type="compositionally biased region" description="Low complexity" evidence="1">
    <location>
        <begin position="687"/>
        <end position="700"/>
    </location>
</feature>
<keyword evidence="3" id="KW-1185">Reference proteome</keyword>
<dbReference type="OrthoDB" id="7765355at2759"/>
<name>A0A834MGI1_RHYFE</name>
<feature type="compositionally biased region" description="Basic and acidic residues" evidence="1">
    <location>
        <begin position="323"/>
        <end position="341"/>
    </location>
</feature>
<feature type="region of interest" description="Disordered" evidence="1">
    <location>
        <begin position="999"/>
        <end position="1021"/>
    </location>
</feature>
<protein>
    <submittedName>
        <fullName evidence="2">Uncharacterized protein</fullName>
    </submittedName>
</protein>
<dbReference type="Proteomes" id="UP000625711">
    <property type="component" value="Unassembled WGS sequence"/>
</dbReference>
<evidence type="ECO:0000313" key="3">
    <source>
        <dbReference type="Proteomes" id="UP000625711"/>
    </source>
</evidence>
<accession>A0A834MGI1</accession>
<feature type="region of interest" description="Disordered" evidence="1">
    <location>
        <begin position="317"/>
        <end position="341"/>
    </location>
</feature>
<organism evidence="2 3">
    <name type="scientific">Rhynchophorus ferrugineus</name>
    <name type="common">Red palm weevil</name>
    <name type="synonym">Curculio ferrugineus</name>
    <dbReference type="NCBI Taxonomy" id="354439"/>
    <lineage>
        <taxon>Eukaryota</taxon>
        <taxon>Metazoa</taxon>
        <taxon>Ecdysozoa</taxon>
        <taxon>Arthropoda</taxon>
        <taxon>Hexapoda</taxon>
        <taxon>Insecta</taxon>
        <taxon>Pterygota</taxon>
        <taxon>Neoptera</taxon>
        <taxon>Endopterygota</taxon>
        <taxon>Coleoptera</taxon>
        <taxon>Polyphaga</taxon>
        <taxon>Cucujiformia</taxon>
        <taxon>Curculionidae</taxon>
        <taxon>Dryophthorinae</taxon>
        <taxon>Rhynchophorus</taxon>
    </lineage>
</organism>
<dbReference type="EMBL" id="JAACXV010000244">
    <property type="protein sequence ID" value="KAF7281386.1"/>
    <property type="molecule type" value="Genomic_DNA"/>
</dbReference>
<gene>
    <name evidence="2" type="ORF">GWI33_004865</name>
</gene>
<dbReference type="AlphaFoldDB" id="A0A834MGI1"/>
<feature type="compositionally biased region" description="Polar residues" evidence="1">
    <location>
        <begin position="250"/>
        <end position="262"/>
    </location>
</feature>
<evidence type="ECO:0000256" key="1">
    <source>
        <dbReference type="SAM" id="MobiDB-lite"/>
    </source>
</evidence>
<feature type="region of interest" description="Disordered" evidence="1">
    <location>
        <begin position="216"/>
        <end position="262"/>
    </location>
</feature>
<feature type="region of interest" description="Disordered" evidence="1">
    <location>
        <begin position="679"/>
        <end position="700"/>
    </location>
</feature>
<comment type="caution">
    <text evidence="2">The sequence shown here is derived from an EMBL/GenBank/DDBJ whole genome shotgun (WGS) entry which is preliminary data.</text>
</comment>
<feature type="compositionally biased region" description="Low complexity" evidence="1">
    <location>
        <begin position="1003"/>
        <end position="1021"/>
    </location>
</feature>
<reference evidence="2" key="1">
    <citation type="submission" date="2020-08" db="EMBL/GenBank/DDBJ databases">
        <title>Genome sequencing and assembly of the red palm weevil Rhynchophorus ferrugineus.</title>
        <authorList>
            <person name="Dias G.B."/>
            <person name="Bergman C.M."/>
            <person name="Manee M."/>
        </authorList>
    </citation>
    <scope>NUCLEOTIDE SEQUENCE</scope>
    <source>
        <strain evidence="2">AA-2017</strain>
        <tissue evidence="2">Whole larva</tissue>
    </source>
</reference>
<proteinExistence type="predicted"/>
<sequence>MFGSKKTDKSQYINDLTISNSNDTCNGAPKVTSTPLHAASSRLRKNSLIYSPPKKNLNTRRYSLSEISSSTSKLNMGNKSQWPGPLLASLNYKDNISMYEETRSSGLVERVVSYNKEAERLPEPTHQEKYNSPGLFPIVHLFKRKPPILEQSSNKVKISLSNSGSLSHLPIPSKTFDEARSFKNKHNLLSNNQTANESSTKSVLDALKEISRKRIHSNEDFDNGNEESGKRIRTELPNGSVSHSKRGRENSPNVTQEVSPKQTQKKLCVYDEYAASKSSTDFSFLKNMEPKQAKRKTISTCTDSFKEPKRKLISVETQTVPSTEKDTNGITSKQEDSDAALKKDDNSVKVFRDTPLDKIRKTRLTALMGNLVRKEAVIKQGAVQLEVEKKDENKSKIVPEQNTEKHTAFAVEQIKEKVISDEVDKQEITSIMTSPKTIKESPIAKADKHVRFDLSGTMSQKSIQATDSATSAISVSATNTFSSVNAPTDSSTAKTFTFNTTTASVPTLSFGQSSAVSDKISNSTKETVKNVTMLSNSSKLADSTLNEQPVVSPVKGGFKFDLKMPLNEPVSSGTVVSKTTTNSTPNVIFSSSPPFANIVTTTVASSNDKGANFSMGSNAAKLVSIAPVTKLPSPSFSFGKTPEKKKQVGAPVKTTFSITSSTDGNNTVKQSAVTFSFNNKSPAGFGPNTTTASTSSASSTTPSFSFNNQQVLKSTTFNFANVSNTTEPPKTTSTASSSFSFGPGAGNSNVGPVSLIASTAPPTFSSAATTASSGFGSGNIGVALDVSTKPTFNISGNEGFGKVVAQTTTVTTTTTCPVSSTFSFGGGATVSSSKPFGFGGSAATTPASSLFGSLQTTAASKDDKTSKTTPAFGTTNISFKPTTTAACTSFGSGQASSTAAIFGNAATTSAPMFTANTVSSAPVFGTSLSAPVFGTASSTFGSPAVTSAPAFGTEKKTSFASGNVFGNAANAPTFGSAATSAFGQPPAKPLFGASNPPSNAAPTFGTSGVGSTFGTTTPSSSSTFDTTATASSFSFGSNPTFSFGSGTETKPSPRFGAGGTSAAGFGKPTTTQGTPQFGANDNKAFNSTFTTSTFGNSATSFGANAPTFGASNNNGFGGQTQPQNSGFNFNATPASGSFMSTDTSKPAFNFTGTPSNQTFGSNTSGAFSSFNAPVAAFGASGTATGAVFSIGSGSTSNRTRTPVRAKRRT</sequence>
<evidence type="ECO:0000313" key="2">
    <source>
        <dbReference type="EMBL" id="KAF7281386.1"/>
    </source>
</evidence>